<name>A0A6A6M2E9_HEVBR</name>
<proteinExistence type="predicted"/>
<evidence type="ECO:0000313" key="3">
    <source>
        <dbReference type="Proteomes" id="UP000467840"/>
    </source>
</evidence>
<feature type="region of interest" description="Disordered" evidence="1">
    <location>
        <begin position="129"/>
        <end position="161"/>
    </location>
</feature>
<dbReference type="AlphaFoldDB" id="A0A6A6M2E9"/>
<evidence type="ECO:0000256" key="1">
    <source>
        <dbReference type="SAM" id="MobiDB-lite"/>
    </source>
</evidence>
<gene>
    <name evidence="2" type="ORF">GH714_032798</name>
</gene>
<evidence type="ECO:0000313" key="2">
    <source>
        <dbReference type="EMBL" id="KAF2307871.1"/>
    </source>
</evidence>
<comment type="caution">
    <text evidence="2">The sequence shown here is derived from an EMBL/GenBank/DDBJ whole genome shotgun (WGS) entry which is preliminary data.</text>
</comment>
<dbReference type="Proteomes" id="UP000467840">
    <property type="component" value="Chromosome 9"/>
</dbReference>
<organism evidence="2 3">
    <name type="scientific">Hevea brasiliensis</name>
    <name type="common">Para rubber tree</name>
    <name type="synonym">Siphonia brasiliensis</name>
    <dbReference type="NCBI Taxonomy" id="3981"/>
    <lineage>
        <taxon>Eukaryota</taxon>
        <taxon>Viridiplantae</taxon>
        <taxon>Streptophyta</taxon>
        <taxon>Embryophyta</taxon>
        <taxon>Tracheophyta</taxon>
        <taxon>Spermatophyta</taxon>
        <taxon>Magnoliopsida</taxon>
        <taxon>eudicotyledons</taxon>
        <taxon>Gunneridae</taxon>
        <taxon>Pentapetalae</taxon>
        <taxon>rosids</taxon>
        <taxon>fabids</taxon>
        <taxon>Malpighiales</taxon>
        <taxon>Euphorbiaceae</taxon>
        <taxon>Crotonoideae</taxon>
        <taxon>Micrandreae</taxon>
        <taxon>Hevea</taxon>
    </lineage>
</organism>
<feature type="region of interest" description="Disordered" evidence="1">
    <location>
        <begin position="24"/>
        <end position="87"/>
    </location>
</feature>
<keyword evidence="3" id="KW-1185">Reference proteome</keyword>
<reference evidence="2 3" key="1">
    <citation type="journal article" date="2020" name="Mol. Plant">
        <title>The Chromosome-Based Rubber Tree Genome Provides New Insights into Spurge Genome Evolution and Rubber Biosynthesis.</title>
        <authorList>
            <person name="Liu J."/>
            <person name="Shi C."/>
            <person name="Shi C.C."/>
            <person name="Li W."/>
            <person name="Zhang Q.J."/>
            <person name="Zhang Y."/>
            <person name="Li K."/>
            <person name="Lu H.F."/>
            <person name="Shi C."/>
            <person name="Zhu S.T."/>
            <person name="Xiao Z.Y."/>
            <person name="Nan H."/>
            <person name="Yue Y."/>
            <person name="Zhu X.G."/>
            <person name="Wu Y."/>
            <person name="Hong X.N."/>
            <person name="Fan G.Y."/>
            <person name="Tong Y."/>
            <person name="Zhang D."/>
            <person name="Mao C.L."/>
            <person name="Liu Y.L."/>
            <person name="Hao S.J."/>
            <person name="Liu W.Q."/>
            <person name="Lv M.Q."/>
            <person name="Zhang H.B."/>
            <person name="Liu Y."/>
            <person name="Hu-Tang G.R."/>
            <person name="Wang J.P."/>
            <person name="Wang J.H."/>
            <person name="Sun Y.H."/>
            <person name="Ni S.B."/>
            <person name="Chen W.B."/>
            <person name="Zhang X.C."/>
            <person name="Jiao Y.N."/>
            <person name="Eichler E.E."/>
            <person name="Li G.H."/>
            <person name="Liu X."/>
            <person name="Gao L.Z."/>
        </authorList>
    </citation>
    <scope>NUCLEOTIDE SEQUENCE [LARGE SCALE GENOMIC DNA]</scope>
    <source>
        <strain evidence="3">cv. GT1</strain>
        <tissue evidence="2">Leaf</tissue>
    </source>
</reference>
<sequence length="161" mass="17699">MIRMGLKSKMLEYQRMRRYICHRGEQPISKRGDERGKIKRKTHQGRKVDGSRIKSVNDGGSNSVKQIDLHAGHGTNEGDLGDGLVNEPKFDVRQCDNEEPMLGTFDGEVGYFNDNLGRENEDIENVVNNDGGLGQEEAIGVDNDGGLGQEEVVGVNNDGGL</sequence>
<protein>
    <submittedName>
        <fullName evidence="2">Uncharacterized protein</fullName>
    </submittedName>
</protein>
<accession>A0A6A6M2E9</accession>
<feature type="compositionally biased region" description="Basic and acidic residues" evidence="1">
    <location>
        <begin position="24"/>
        <end position="36"/>
    </location>
</feature>
<dbReference type="EMBL" id="JAAGAX010000008">
    <property type="protein sequence ID" value="KAF2307871.1"/>
    <property type="molecule type" value="Genomic_DNA"/>
</dbReference>